<evidence type="ECO:0000313" key="2">
    <source>
        <dbReference type="EMBL" id="KAL1528450.1"/>
    </source>
</evidence>
<organism evidence="2 3">
    <name type="scientific">Prymnesium parvum</name>
    <name type="common">Toxic golden alga</name>
    <dbReference type="NCBI Taxonomy" id="97485"/>
    <lineage>
        <taxon>Eukaryota</taxon>
        <taxon>Haptista</taxon>
        <taxon>Haptophyta</taxon>
        <taxon>Prymnesiophyceae</taxon>
        <taxon>Prymnesiales</taxon>
        <taxon>Prymnesiaceae</taxon>
        <taxon>Prymnesium</taxon>
    </lineage>
</organism>
<protein>
    <submittedName>
        <fullName evidence="2">Uncharacterized protein</fullName>
    </submittedName>
</protein>
<dbReference type="Proteomes" id="UP001515480">
    <property type="component" value="Unassembled WGS sequence"/>
</dbReference>
<name>A0AB34K2M3_PRYPA</name>
<evidence type="ECO:0000256" key="1">
    <source>
        <dbReference type="SAM" id="Coils"/>
    </source>
</evidence>
<proteinExistence type="predicted"/>
<keyword evidence="3" id="KW-1185">Reference proteome</keyword>
<feature type="coiled-coil region" evidence="1">
    <location>
        <begin position="47"/>
        <end position="81"/>
    </location>
</feature>
<evidence type="ECO:0000313" key="3">
    <source>
        <dbReference type="Proteomes" id="UP001515480"/>
    </source>
</evidence>
<dbReference type="EMBL" id="JBGBPQ010000002">
    <property type="protein sequence ID" value="KAL1528450.1"/>
    <property type="molecule type" value="Genomic_DNA"/>
</dbReference>
<reference evidence="2 3" key="1">
    <citation type="journal article" date="2024" name="Science">
        <title>Giant polyketide synthase enzymes in the biosynthesis of giant marine polyether toxins.</title>
        <authorList>
            <person name="Fallon T.R."/>
            <person name="Shende V.V."/>
            <person name="Wierzbicki I.H."/>
            <person name="Pendleton A.L."/>
            <person name="Watervoot N.F."/>
            <person name="Auber R.P."/>
            <person name="Gonzalez D.J."/>
            <person name="Wisecaver J.H."/>
            <person name="Moore B.S."/>
        </authorList>
    </citation>
    <scope>NUCLEOTIDE SEQUENCE [LARGE SCALE GENOMIC DNA]</scope>
    <source>
        <strain evidence="2 3">12B1</strain>
    </source>
</reference>
<dbReference type="AlphaFoldDB" id="A0AB34K2M3"/>
<keyword evidence="1" id="KW-0175">Coiled coil</keyword>
<comment type="caution">
    <text evidence="2">The sequence shown here is derived from an EMBL/GenBank/DDBJ whole genome shotgun (WGS) entry which is preliminary data.</text>
</comment>
<accession>A0AB34K2M3</accession>
<gene>
    <name evidence="2" type="ORF">AB1Y20_009796</name>
</gene>
<sequence length="327" mass="37532">MRVISRADRLEQRKYHEFKKAQNRELQLTALAEKGALAQERFDSYANGRLVTSARNLQAELQRQESEKVSLTETAKYLREQIEIFVYAFGWTDVACPLTATSKESAADLVKRLSSHLLHKILHGFEDRRRRGEVPTEAVMPDLVARTEKQLGTPTEDTTRLMQATFCSRETFQKAVEQERQRREDAGFTDSVQLVMPSKPPELTSKLVGYRLEICWGRYRSTEDGSLLKMWCPCFIERVADGETDKGADGKPLSDNARKLAPRGMVLVRWEADPDRGEKESTSMWMLLDPRKWNGEGHRAWRYHPSQLARMRAPKRRAPSADCCRAA</sequence>